<dbReference type="AlphaFoldDB" id="K1VL19"/>
<evidence type="ECO:0000313" key="2">
    <source>
        <dbReference type="Proteomes" id="UP000006757"/>
    </source>
</evidence>
<dbReference type="InParanoid" id="K1VL19"/>
<dbReference type="HOGENOM" id="CLU_2607720_0_0_1"/>
<dbReference type="EMBL" id="AMBO01000354">
    <property type="protein sequence ID" value="EKC99961.1"/>
    <property type="molecule type" value="Genomic_DNA"/>
</dbReference>
<keyword evidence="2" id="KW-1185">Reference proteome</keyword>
<evidence type="ECO:0000313" key="1">
    <source>
        <dbReference type="EMBL" id="EKC99961.1"/>
    </source>
</evidence>
<sequence>MSDSHPDTPHKDGFEVEHKEVALEDAQGNLEYTEDAEPALHARTYMALFALFLLNMVQLVALNGPPSGVSSTSPVSADL</sequence>
<dbReference type="Proteomes" id="UP000006757">
    <property type="component" value="Unassembled WGS sequence"/>
</dbReference>
<name>K1VL19_TRIAC</name>
<proteinExistence type="predicted"/>
<reference evidence="1 2" key="1">
    <citation type="journal article" date="2012" name="Eukaryot. Cell">
        <title>Genome sequence of the Trichosporon asahii environmental strain CBS 8904.</title>
        <authorList>
            <person name="Yang R.Y."/>
            <person name="Li H.T."/>
            <person name="Zhu H."/>
            <person name="Zhou G.P."/>
            <person name="Wang M."/>
            <person name="Wang L."/>
        </authorList>
    </citation>
    <scope>NUCLEOTIDE SEQUENCE [LARGE SCALE GENOMIC DNA]</scope>
    <source>
        <strain evidence="1 2">CBS 8904</strain>
    </source>
</reference>
<accession>K1VL19</accession>
<organism evidence="1 2">
    <name type="scientific">Trichosporon asahii var. asahii (strain CBS 8904)</name>
    <name type="common">Yeast</name>
    <dbReference type="NCBI Taxonomy" id="1220162"/>
    <lineage>
        <taxon>Eukaryota</taxon>
        <taxon>Fungi</taxon>
        <taxon>Dikarya</taxon>
        <taxon>Basidiomycota</taxon>
        <taxon>Agaricomycotina</taxon>
        <taxon>Tremellomycetes</taxon>
        <taxon>Trichosporonales</taxon>
        <taxon>Trichosporonaceae</taxon>
        <taxon>Trichosporon</taxon>
    </lineage>
</organism>
<protein>
    <submittedName>
        <fullName evidence="1">Uncharacterized protein</fullName>
    </submittedName>
</protein>
<gene>
    <name evidence="1" type="ORF">A1Q2_05725</name>
</gene>
<comment type="caution">
    <text evidence="1">The sequence shown here is derived from an EMBL/GenBank/DDBJ whole genome shotgun (WGS) entry which is preliminary data.</text>
</comment>